<sequence>MNGSISLPHEERCAFCDYLSGNRPYTVLWREKRVAVLVTREQRGVGHVLVIPTRHIPTLLDLADWEARDLMIAIRDAARTIDLTFERPGIAVWQNNGKSARQAIPHLHFHVAGTLPGGGTDFSEVDELAVELTDEIGRTLAPSVPPRPEVQRRVTARLT</sequence>
<name>A0A7C9LC37_9MICO</name>
<gene>
    <name evidence="5" type="ORF">GLX25_03445</name>
</gene>
<keyword evidence="6" id="KW-1185">Reference proteome</keyword>
<dbReference type="RefSeq" id="WP_155840813.1">
    <property type="nucleotide sequence ID" value="NZ_BAAAIA010000006.1"/>
</dbReference>
<feature type="short sequence motif" description="Histidine triad motif" evidence="2 3">
    <location>
        <begin position="106"/>
        <end position="110"/>
    </location>
</feature>
<dbReference type="Proteomes" id="UP000480122">
    <property type="component" value="Unassembled WGS sequence"/>
</dbReference>
<reference evidence="5 6" key="1">
    <citation type="submission" date="2019-11" db="EMBL/GenBank/DDBJ databases">
        <title>Agromyces kandeliae sp. nov., isolated from mangrove soil.</title>
        <authorList>
            <person name="Wang R."/>
        </authorList>
    </citation>
    <scope>NUCLEOTIDE SEQUENCE [LARGE SCALE GENOMIC DNA]</scope>
    <source>
        <strain evidence="5 6">JCM 11431</strain>
    </source>
</reference>
<evidence type="ECO:0000256" key="2">
    <source>
        <dbReference type="PIRSR" id="PIRSR601310-3"/>
    </source>
</evidence>
<dbReference type="Pfam" id="PF01230">
    <property type="entry name" value="HIT"/>
    <property type="match status" value="1"/>
</dbReference>
<organism evidence="5 6">
    <name type="scientific">Agromyces luteolus</name>
    <dbReference type="NCBI Taxonomy" id="88373"/>
    <lineage>
        <taxon>Bacteria</taxon>
        <taxon>Bacillati</taxon>
        <taxon>Actinomycetota</taxon>
        <taxon>Actinomycetes</taxon>
        <taxon>Micrococcales</taxon>
        <taxon>Microbacteriaceae</taxon>
        <taxon>Agromyces</taxon>
    </lineage>
</organism>
<comment type="caution">
    <text evidence="5">The sequence shown here is derived from an EMBL/GenBank/DDBJ whole genome shotgun (WGS) entry which is preliminary data.</text>
</comment>
<dbReference type="InterPro" id="IPR001310">
    <property type="entry name" value="Histidine_triad_HIT"/>
</dbReference>
<dbReference type="PANTHER" id="PTHR46648:SF1">
    <property type="entry name" value="ADENOSINE 5'-MONOPHOSPHORAMIDASE HNT1"/>
    <property type="match status" value="1"/>
</dbReference>
<dbReference type="GO" id="GO:0003824">
    <property type="term" value="F:catalytic activity"/>
    <property type="evidence" value="ECO:0007669"/>
    <property type="project" value="InterPro"/>
</dbReference>
<dbReference type="AlphaFoldDB" id="A0A7C9LC37"/>
<protein>
    <submittedName>
        <fullName evidence="5">HIT domain-containing protein</fullName>
    </submittedName>
</protein>
<dbReference type="Gene3D" id="3.30.428.10">
    <property type="entry name" value="HIT-like"/>
    <property type="match status" value="1"/>
</dbReference>
<dbReference type="OrthoDB" id="9784774at2"/>
<dbReference type="PANTHER" id="PTHR46648">
    <property type="entry name" value="HIT FAMILY PROTEIN 1"/>
    <property type="match status" value="1"/>
</dbReference>
<dbReference type="EMBL" id="WODA01000004">
    <property type="protein sequence ID" value="MUN06172.1"/>
    <property type="molecule type" value="Genomic_DNA"/>
</dbReference>
<dbReference type="GO" id="GO:0009117">
    <property type="term" value="P:nucleotide metabolic process"/>
    <property type="evidence" value="ECO:0007669"/>
    <property type="project" value="TreeGrafter"/>
</dbReference>
<dbReference type="PROSITE" id="PS51084">
    <property type="entry name" value="HIT_2"/>
    <property type="match status" value="1"/>
</dbReference>
<accession>A0A7C9LC37</accession>
<evidence type="ECO:0000256" key="3">
    <source>
        <dbReference type="PROSITE-ProRule" id="PRU00464"/>
    </source>
</evidence>
<proteinExistence type="predicted"/>
<dbReference type="SUPFAM" id="SSF54197">
    <property type="entry name" value="HIT-like"/>
    <property type="match status" value="1"/>
</dbReference>
<evidence type="ECO:0000256" key="1">
    <source>
        <dbReference type="PIRSR" id="PIRSR601310-1"/>
    </source>
</evidence>
<feature type="domain" description="HIT" evidence="4">
    <location>
        <begin position="14"/>
        <end position="122"/>
    </location>
</feature>
<evidence type="ECO:0000313" key="6">
    <source>
        <dbReference type="Proteomes" id="UP000480122"/>
    </source>
</evidence>
<evidence type="ECO:0000313" key="5">
    <source>
        <dbReference type="EMBL" id="MUN06172.1"/>
    </source>
</evidence>
<feature type="active site" description="Tele-AMP-histidine intermediate" evidence="1">
    <location>
        <position position="108"/>
    </location>
</feature>
<dbReference type="InterPro" id="IPR036265">
    <property type="entry name" value="HIT-like_sf"/>
</dbReference>
<dbReference type="InterPro" id="IPR011146">
    <property type="entry name" value="HIT-like"/>
</dbReference>
<evidence type="ECO:0000259" key="4">
    <source>
        <dbReference type="PROSITE" id="PS51084"/>
    </source>
</evidence>